<dbReference type="InterPro" id="IPR000219">
    <property type="entry name" value="DH_dom"/>
</dbReference>
<sequence>MDADRAVRASLSLYEVPPTEGELTDANSYYDTPPGPSTSSQYYDVPPVLEESSDHYNKLAQELLSTEERYLGDLLLAKKLFHGNLIKLPYRSEVDTIFRYWDKLTEVSRKVYMRLKKSDSPGQVLISEIDSLSVFVEFCSHQQTALDALNKLLTHPDAQKLYA</sequence>
<dbReference type="OrthoDB" id="2015333at2759"/>
<evidence type="ECO:0000259" key="2">
    <source>
        <dbReference type="PROSITE" id="PS50010"/>
    </source>
</evidence>
<dbReference type="Proteomes" id="UP000053660">
    <property type="component" value="Unassembled WGS sequence"/>
</dbReference>
<name>A0A0B1SIX3_OESDE</name>
<dbReference type="SUPFAM" id="SSF48065">
    <property type="entry name" value="DBL homology domain (DH-domain)"/>
    <property type="match status" value="1"/>
</dbReference>
<organism evidence="3 4">
    <name type="scientific">Oesophagostomum dentatum</name>
    <name type="common">Nodular worm</name>
    <dbReference type="NCBI Taxonomy" id="61180"/>
    <lineage>
        <taxon>Eukaryota</taxon>
        <taxon>Metazoa</taxon>
        <taxon>Ecdysozoa</taxon>
        <taxon>Nematoda</taxon>
        <taxon>Chromadorea</taxon>
        <taxon>Rhabditida</taxon>
        <taxon>Rhabditina</taxon>
        <taxon>Rhabditomorpha</taxon>
        <taxon>Strongyloidea</taxon>
        <taxon>Strongylidae</taxon>
        <taxon>Oesophagostomum</taxon>
    </lineage>
</organism>
<dbReference type="PROSITE" id="PS50010">
    <property type="entry name" value="DH_2"/>
    <property type="match status" value="1"/>
</dbReference>
<feature type="region of interest" description="Disordered" evidence="1">
    <location>
        <begin position="19"/>
        <end position="40"/>
    </location>
</feature>
<dbReference type="GO" id="GO:0005085">
    <property type="term" value="F:guanyl-nucleotide exchange factor activity"/>
    <property type="evidence" value="ECO:0007669"/>
    <property type="project" value="InterPro"/>
</dbReference>
<evidence type="ECO:0000313" key="3">
    <source>
        <dbReference type="EMBL" id="KHJ83477.1"/>
    </source>
</evidence>
<gene>
    <name evidence="3" type="ORF">OESDEN_16825</name>
</gene>
<keyword evidence="4" id="KW-1185">Reference proteome</keyword>
<dbReference type="EMBL" id="KN573282">
    <property type="protein sequence ID" value="KHJ83477.1"/>
    <property type="molecule type" value="Genomic_DNA"/>
</dbReference>
<accession>A0A0B1SIX3</accession>
<protein>
    <recommendedName>
        <fullName evidence="2">DH domain-containing protein</fullName>
    </recommendedName>
</protein>
<feature type="domain" description="DH" evidence="2">
    <location>
        <begin position="55"/>
        <end position="163"/>
    </location>
</feature>
<reference evidence="3 4" key="1">
    <citation type="submission" date="2014-03" db="EMBL/GenBank/DDBJ databases">
        <title>Draft genome of the hookworm Oesophagostomum dentatum.</title>
        <authorList>
            <person name="Mitreva M."/>
        </authorList>
    </citation>
    <scope>NUCLEOTIDE SEQUENCE [LARGE SCALE GENOMIC DNA]</scope>
    <source>
        <strain evidence="3 4">OD-Hann</strain>
    </source>
</reference>
<dbReference type="Gene3D" id="1.20.900.10">
    <property type="entry name" value="Dbl homology (DH) domain"/>
    <property type="match status" value="1"/>
</dbReference>
<dbReference type="AlphaFoldDB" id="A0A0B1SIX3"/>
<proteinExistence type="predicted"/>
<feature type="non-terminal residue" evidence="3">
    <location>
        <position position="163"/>
    </location>
</feature>
<dbReference type="Pfam" id="PF00621">
    <property type="entry name" value="RhoGEF"/>
    <property type="match status" value="1"/>
</dbReference>
<dbReference type="InterPro" id="IPR035899">
    <property type="entry name" value="DBL_dom_sf"/>
</dbReference>
<evidence type="ECO:0000256" key="1">
    <source>
        <dbReference type="SAM" id="MobiDB-lite"/>
    </source>
</evidence>
<evidence type="ECO:0000313" key="4">
    <source>
        <dbReference type="Proteomes" id="UP000053660"/>
    </source>
</evidence>